<dbReference type="EMBL" id="CAMGYJ010000011">
    <property type="protein sequence ID" value="CAI0559581.1"/>
    <property type="molecule type" value="Genomic_DNA"/>
</dbReference>
<feature type="domain" description="NADP-dependent oxidoreductase" evidence="1">
    <location>
        <begin position="62"/>
        <end position="102"/>
    </location>
</feature>
<accession>A0AAV0RR39</accession>
<dbReference type="Gene3D" id="3.20.20.100">
    <property type="entry name" value="NADP-dependent oxidoreductase domain"/>
    <property type="match status" value="1"/>
</dbReference>
<dbReference type="InterPro" id="IPR036812">
    <property type="entry name" value="NAD(P)_OxRdtase_dom_sf"/>
</dbReference>
<dbReference type="AlphaFoldDB" id="A0AAV0RR39"/>
<dbReference type="SUPFAM" id="SSF51430">
    <property type="entry name" value="NAD(P)-linked oxidoreductase"/>
    <property type="match status" value="1"/>
</dbReference>
<name>A0AAV0RR39_9ROSI</name>
<organism evidence="2 3">
    <name type="scientific">Linum tenue</name>
    <dbReference type="NCBI Taxonomy" id="586396"/>
    <lineage>
        <taxon>Eukaryota</taxon>
        <taxon>Viridiplantae</taxon>
        <taxon>Streptophyta</taxon>
        <taxon>Embryophyta</taxon>
        <taxon>Tracheophyta</taxon>
        <taxon>Spermatophyta</taxon>
        <taxon>Magnoliopsida</taxon>
        <taxon>eudicotyledons</taxon>
        <taxon>Gunneridae</taxon>
        <taxon>Pentapetalae</taxon>
        <taxon>rosids</taxon>
        <taxon>fabids</taxon>
        <taxon>Malpighiales</taxon>
        <taxon>Linaceae</taxon>
        <taxon>Linum</taxon>
    </lineage>
</organism>
<evidence type="ECO:0000313" key="3">
    <source>
        <dbReference type="Proteomes" id="UP001154282"/>
    </source>
</evidence>
<dbReference type="PANTHER" id="PTHR43147:SF2">
    <property type="entry name" value="NADP-DEPENDENT OXIDOREDUCTASE DOMAIN-CONTAINING PROTEIN"/>
    <property type="match status" value="1"/>
</dbReference>
<evidence type="ECO:0000259" key="1">
    <source>
        <dbReference type="Pfam" id="PF00248"/>
    </source>
</evidence>
<keyword evidence="3" id="KW-1185">Reference proteome</keyword>
<dbReference type="InterPro" id="IPR023210">
    <property type="entry name" value="NADP_OxRdtase_dom"/>
</dbReference>
<dbReference type="Proteomes" id="UP001154282">
    <property type="component" value="Unassembled WGS sequence"/>
</dbReference>
<comment type="caution">
    <text evidence="2">The sequence shown here is derived from an EMBL/GenBank/DDBJ whole genome shotgun (WGS) entry which is preliminary data.</text>
</comment>
<reference evidence="2" key="1">
    <citation type="submission" date="2022-08" db="EMBL/GenBank/DDBJ databases">
        <authorList>
            <person name="Gutierrez-Valencia J."/>
        </authorList>
    </citation>
    <scope>NUCLEOTIDE SEQUENCE</scope>
</reference>
<evidence type="ECO:0000313" key="2">
    <source>
        <dbReference type="EMBL" id="CAI0559581.1"/>
    </source>
</evidence>
<protein>
    <recommendedName>
        <fullName evidence="1">NADP-dependent oxidoreductase domain-containing protein</fullName>
    </recommendedName>
</protein>
<sequence>MSASVHLTTHNLDALKFNTATTRRNSQRVRIGAVRCSVSTAETKQEGRTVVKNGKDSLDICRIVNGMWQTSGGWGKIERDNAVDAMIKHVDSGLNTFDMADICTLPSSFRSSVLS</sequence>
<dbReference type="PANTHER" id="PTHR43147">
    <property type="entry name" value="PROTEIN TAS"/>
    <property type="match status" value="1"/>
</dbReference>
<gene>
    <name evidence="2" type="ORF">LITE_LOCUS49297</name>
</gene>
<proteinExistence type="predicted"/>
<dbReference type="Pfam" id="PF00248">
    <property type="entry name" value="Aldo_ket_red"/>
    <property type="match status" value="1"/>
</dbReference>